<dbReference type="PANTHER" id="PTHR30566">
    <property type="entry name" value="YNAI-RELATED MECHANOSENSITIVE ION CHANNEL"/>
    <property type="match status" value="1"/>
</dbReference>
<keyword evidence="2 5" id="KW-0812">Transmembrane</keyword>
<evidence type="ECO:0000313" key="10">
    <source>
        <dbReference type="Proteomes" id="UP000189735"/>
    </source>
</evidence>
<evidence type="ECO:0000256" key="3">
    <source>
        <dbReference type="ARBA" id="ARBA00022989"/>
    </source>
</evidence>
<accession>A0A1T4WZF2</accession>
<evidence type="ECO:0000313" key="9">
    <source>
        <dbReference type="Proteomes" id="UP000032503"/>
    </source>
</evidence>
<dbReference type="CDD" id="cd00038">
    <property type="entry name" value="CAP_ED"/>
    <property type="match status" value="1"/>
</dbReference>
<dbReference type="Gene3D" id="2.60.120.10">
    <property type="entry name" value="Jelly Rolls"/>
    <property type="match status" value="1"/>
</dbReference>
<gene>
    <name evidence="8" type="ORF">SAMN06295879_0517</name>
    <name evidence="7" type="ORF">TZ00_10345</name>
</gene>
<dbReference type="Gene3D" id="2.30.30.60">
    <property type="match status" value="1"/>
</dbReference>
<dbReference type="EMBL" id="JYFC01000004">
    <property type="protein sequence ID" value="KJC63986.1"/>
    <property type="molecule type" value="Genomic_DNA"/>
</dbReference>
<dbReference type="Pfam" id="PF00027">
    <property type="entry name" value="cNMP_binding"/>
    <property type="match status" value="1"/>
</dbReference>
<keyword evidence="9" id="KW-1185">Reference proteome</keyword>
<dbReference type="GO" id="GO:0016020">
    <property type="term" value="C:membrane"/>
    <property type="evidence" value="ECO:0007669"/>
    <property type="project" value="UniProtKB-SubCell"/>
</dbReference>
<dbReference type="AlphaFoldDB" id="A0A1T4WZF2"/>
<dbReference type="InterPro" id="IPR000595">
    <property type="entry name" value="cNMP-bd_dom"/>
</dbReference>
<evidence type="ECO:0000313" key="7">
    <source>
        <dbReference type="EMBL" id="KJC63986.1"/>
    </source>
</evidence>
<organism evidence="8 10">
    <name type="scientific">Agreia bicolorata</name>
    <dbReference type="NCBI Taxonomy" id="110935"/>
    <lineage>
        <taxon>Bacteria</taxon>
        <taxon>Bacillati</taxon>
        <taxon>Actinomycetota</taxon>
        <taxon>Actinomycetes</taxon>
        <taxon>Micrococcales</taxon>
        <taxon>Microbacteriaceae</taxon>
        <taxon>Agreia</taxon>
    </lineage>
</organism>
<evidence type="ECO:0000259" key="6">
    <source>
        <dbReference type="PROSITE" id="PS50042"/>
    </source>
</evidence>
<dbReference type="RefSeq" id="WP_044441574.1">
    <property type="nucleotide sequence ID" value="NZ_FUYG01000001.1"/>
</dbReference>
<dbReference type="InterPro" id="IPR018490">
    <property type="entry name" value="cNMP-bd_dom_sf"/>
</dbReference>
<dbReference type="Pfam" id="PF00924">
    <property type="entry name" value="MS_channel_2nd"/>
    <property type="match status" value="1"/>
</dbReference>
<dbReference type="Proteomes" id="UP000032503">
    <property type="component" value="Unassembled WGS sequence"/>
</dbReference>
<name>A0A1T4WZF2_9MICO</name>
<reference evidence="7 9" key="1">
    <citation type="journal article" date="2001" name="Int. J. Syst. Evol. Microbiol.">
        <title>Agreia bicolorata gen. nov., sp. nov., to accommodate actinobacteria isolated from narrow reed grass infected by the nematode Heteroanguina graminophila.</title>
        <authorList>
            <person name="Evtushenko L.I."/>
            <person name="Dorofeeva L.V."/>
            <person name="Dobrovolskaya T.G."/>
            <person name="Streshinskaya G.M."/>
            <person name="Subbotin S.A."/>
            <person name="Tiedje J.M."/>
        </authorList>
    </citation>
    <scope>NUCLEOTIDE SEQUENCE [LARGE SCALE GENOMIC DNA]</scope>
    <source>
        <strain evidence="7 9">VKM Ac-1804</strain>
    </source>
</reference>
<reference evidence="7" key="2">
    <citation type="submission" date="2015-02" db="EMBL/GenBank/DDBJ databases">
        <authorList>
            <person name="Vasilyev I.Y."/>
            <person name="Siniagina M.N."/>
            <person name="Malanin S.Y."/>
            <person name="Boulygina E.A."/>
            <person name="Grygoryeva T.V."/>
            <person name="Yarullina D.R."/>
            <person name="Ilinskaya O.N."/>
        </authorList>
    </citation>
    <scope>NUCLEOTIDE SEQUENCE</scope>
    <source>
        <strain evidence="7">VKM Ac-1804</strain>
    </source>
</reference>
<evidence type="ECO:0000256" key="5">
    <source>
        <dbReference type="SAM" id="Phobius"/>
    </source>
</evidence>
<proteinExistence type="predicted"/>
<evidence type="ECO:0000256" key="4">
    <source>
        <dbReference type="ARBA" id="ARBA00023136"/>
    </source>
</evidence>
<feature type="transmembrane region" description="Helical" evidence="5">
    <location>
        <begin position="13"/>
        <end position="38"/>
    </location>
</feature>
<feature type="domain" description="Cyclic nucleotide-binding" evidence="6">
    <location>
        <begin position="342"/>
        <end position="457"/>
    </location>
</feature>
<reference evidence="10" key="4">
    <citation type="submission" date="2017-02" db="EMBL/GenBank/DDBJ databases">
        <authorList>
            <person name="Varghese N."/>
            <person name="Submissions S."/>
        </authorList>
    </citation>
    <scope>NUCLEOTIDE SEQUENCE [LARGE SCALE GENOMIC DNA]</scope>
    <source>
        <strain evidence="10">VKM Ac-2052</strain>
    </source>
</reference>
<feature type="transmembrane region" description="Helical" evidence="5">
    <location>
        <begin position="81"/>
        <end position="106"/>
    </location>
</feature>
<dbReference type="InterPro" id="IPR014710">
    <property type="entry name" value="RmlC-like_jellyroll"/>
</dbReference>
<dbReference type="PROSITE" id="PS50042">
    <property type="entry name" value="CNMP_BINDING_3"/>
    <property type="match status" value="1"/>
</dbReference>
<dbReference type="Gene3D" id="1.10.287.1260">
    <property type="match status" value="1"/>
</dbReference>
<dbReference type="InterPro" id="IPR010920">
    <property type="entry name" value="LSM_dom_sf"/>
</dbReference>
<dbReference type="InterPro" id="IPR023408">
    <property type="entry name" value="MscS_beta-dom_sf"/>
</dbReference>
<dbReference type="PANTHER" id="PTHR30566:SF25">
    <property type="entry name" value="INNER MEMBRANE PROTEIN"/>
    <property type="match status" value="1"/>
</dbReference>
<dbReference type="Proteomes" id="UP000189735">
    <property type="component" value="Unassembled WGS sequence"/>
</dbReference>
<feature type="transmembrane region" description="Helical" evidence="5">
    <location>
        <begin position="118"/>
        <end position="141"/>
    </location>
</feature>
<comment type="subcellular location">
    <subcellularLocation>
        <location evidence="1">Membrane</location>
    </subcellularLocation>
</comment>
<dbReference type="EMBL" id="FUYG01000001">
    <property type="protein sequence ID" value="SKA82720.1"/>
    <property type="molecule type" value="Genomic_DNA"/>
</dbReference>
<evidence type="ECO:0000256" key="2">
    <source>
        <dbReference type="ARBA" id="ARBA00022692"/>
    </source>
</evidence>
<keyword evidence="4 5" id="KW-0472">Membrane</keyword>
<keyword evidence="3 5" id="KW-1133">Transmembrane helix</keyword>
<protein>
    <submittedName>
        <fullName evidence="8">Cyclic nucleotide-binding protein</fullName>
    </submittedName>
</protein>
<feature type="transmembrane region" description="Helical" evidence="5">
    <location>
        <begin position="147"/>
        <end position="177"/>
    </location>
</feature>
<dbReference type="SUPFAM" id="SSF50182">
    <property type="entry name" value="Sm-like ribonucleoproteins"/>
    <property type="match status" value="1"/>
</dbReference>
<sequence>MTTAVIDLWKEPWFGWALGVVIALPVLLVVLTEVYGALQRRNSPAAKPVRLLRNFVLPVAAIFALLTFASEQSFDLTWVRVVGTVLGFLLILLVLSAFNVAIFGNAREGSWRERLPSIFITLARLALILVGLAILFSWVWGADVGGLFAALGVTSIVIGLALQNAVGSIISGLLLLFEQPFKLGDFLEVGAVRGRVVEVNWRSVHIDTGNGIQIMPNSSLAGGSFTNLSQPVDGYMATVPLTFTTDDAPHAVVNMLVETASALPQLDSGARPTVSYEGKAAYTVSLPVTNPAAEGETVSLFLAWLWYAARRHDLGLDGDTTDPVNTRENVVEALGFAGSELGLPQEDLDGVVDSCRIEQFGAGELLQKVGVVPDCVRVVLSGVLELSVPYETGRLRIGVVERGEFIGQAALTRQKTTTVVSAGRPVTVLRVPTSVVDEMVRRHPSLARRIGQTLDNRRALAEAALVAAQASSGTIAI</sequence>
<dbReference type="InterPro" id="IPR006685">
    <property type="entry name" value="MscS_channel_2nd"/>
</dbReference>
<dbReference type="GO" id="GO:0055085">
    <property type="term" value="P:transmembrane transport"/>
    <property type="evidence" value="ECO:0007669"/>
    <property type="project" value="InterPro"/>
</dbReference>
<reference evidence="8" key="3">
    <citation type="submission" date="2017-02" db="EMBL/GenBank/DDBJ databases">
        <authorList>
            <person name="Peterson S.W."/>
        </authorList>
    </citation>
    <scope>NUCLEOTIDE SEQUENCE [LARGE SCALE GENOMIC DNA]</scope>
    <source>
        <strain evidence="8">VKM Ac-2052</strain>
    </source>
</reference>
<evidence type="ECO:0000256" key="1">
    <source>
        <dbReference type="ARBA" id="ARBA00004370"/>
    </source>
</evidence>
<dbReference type="SUPFAM" id="SSF51206">
    <property type="entry name" value="cAMP-binding domain-like"/>
    <property type="match status" value="1"/>
</dbReference>
<feature type="transmembrane region" description="Helical" evidence="5">
    <location>
        <begin position="50"/>
        <end position="69"/>
    </location>
</feature>
<evidence type="ECO:0000313" key="8">
    <source>
        <dbReference type="EMBL" id="SKA82720.1"/>
    </source>
</evidence>